<comment type="caution">
    <text evidence="3">The sequence shown here is derived from an EMBL/GenBank/DDBJ whole genome shotgun (WGS) entry which is preliminary data.</text>
</comment>
<dbReference type="PANTHER" id="PTHR46401:SF2">
    <property type="entry name" value="GLYCOSYLTRANSFERASE WBBK-RELATED"/>
    <property type="match status" value="1"/>
</dbReference>
<dbReference type="Proteomes" id="UP001596150">
    <property type="component" value="Unassembled WGS sequence"/>
</dbReference>
<dbReference type="EC" id="2.4.-.-" evidence="3"/>
<reference evidence="4" key="1">
    <citation type="journal article" date="2019" name="Int. J. Syst. Evol. Microbiol.">
        <title>The Global Catalogue of Microorganisms (GCM) 10K type strain sequencing project: providing services to taxonomists for standard genome sequencing and annotation.</title>
        <authorList>
            <consortium name="The Broad Institute Genomics Platform"/>
            <consortium name="The Broad Institute Genome Sequencing Center for Infectious Disease"/>
            <person name="Wu L."/>
            <person name="Ma J."/>
        </authorList>
    </citation>
    <scope>NUCLEOTIDE SEQUENCE [LARGE SCALE GENOMIC DNA]</scope>
    <source>
        <strain evidence="4">KACC 12633</strain>
    </source>
</reference>
<keyword evidence="4" id="KW-1185">Reference proteome</keyword>
<dbReference type="SUPFAM" id="SSF53756">
    <property type="entry name" value="UDP-Glycosyltransferase/glycogen phosphorylase"/>
    <property type="match status" value="1"/>
</dbReference>
<gene>
    <name evidence="3" type="ORF">ACFPP9_19775</name>
</gene>
<dbReference type="RefSeq" id="WP_266343795.1">
    <property type="nucleotide sequence ID" value="NZ_JAPKNH010000003.1"/>
</dbReference>
<name>A0ABW0Q109_9HYPH</name>
<evidence type="ECO:0000256" key="1">
    <source>
        <dbReference type="ARBA" id="ARBA00022679"/>
    </source>
</evidence>
<protein>
    <submittedName>
        <fullName evidence="3">Glycosyltransferase family 4 protein</fullName>
        <ecNumber evidence="3">2.4.-.-</ecNumber>
    </submittedName>
</protein>
<dbReference type="PANTHER" id="PTHR46401">
    <property type="entry name" value="GLYCOSYLTRANSFERASE WBBK-RELATED"/>
    <property type="match status" value="1"/>
</dbReference>
<dbReference type="EMBL" id="JBHSML010000013">
    <property type="protein sequence ID" value="MFC5518029.1"/>
    <property type="molecule type" value="Genomic_DNA"/>
</dbReference>
<accession>A0ABW0Q109</accession>
<organism evidence="3 4">
    <name type="scientific">Kaistia terrae</name>
    <dbReference type="NCBI Taxonomy" id="537017"/>
    <lineage>
        <taxon>Bacteria</taxon>
        <taxon>Pseudomonadati</taxon>
        <taxon>Pseudomonadota</taxon>
        <taxon>Alphaproteobacteria</taxon>
        <taxon>Hyphomicrobiales</taxon>
        <taxon>Kaistiaceae</taxon>
        <taxon>Kaistia</taxon>
    </lineage>
</organism>
<evidence type="ECO:0000313" key="4">
    <source>
        <dbReference type="Proteomes" id="UP001596150"/>
    </source>
</evidence>
<dbReference type="InterPro" id="IPR001296">
    <property type="entry name" value="Glyco_trans_1"/>
</dbReference>
<sequence length="482" mass="53104">MDQPGCANQATETNLGGPCALGASRIALVIRHLWELSDSISYDCTSQYRILRELGGSDLDIRVFCESNNLDSDFPTEPISALGAWLGDGADSCVIYHYCDGWPAFDAAISNLPARVIVRWHNSTPPWFFAKYSPLPTLNTIRGLEGVIQIAEQSGATFWANSSYSAKQLRVLGIDPGRVHVVYPVSSLLFEGVSRRADQERRDGDDSIRILFVGRIVPHKGHLHLVMTAATLQARFGRRVRLTMVGRSDKSMARYVQEIQTLAAEHDVDVHLPAEVSYSDLKKLYGESDIFLCLSEHEGFGLPIFEAMRSGLPVVGLRSTAIGEFLAHHPLAISSMDYEAAAENVLAAIDPTLRDEVVEWQQNNLTSFYTTGLVAGQVASGLKGNYSLPAPAGVPDRALTNTIARFNSALLDTHPLRPRLQVQRPPVDAIDRYTTRYDIEAFGALAAAVPRKKLAPIKRVKRELDRFVKRVGLIVARQDGAR</sequence>
<keyword evidence="1 3" id="KW-0808">Transferase</keyword>
<feature type="domain" description="Glycosyl transferase family 1" evidence="2">
    <location>
        <begin position="203"/>
        <end position="349"/>
    </location>
</feature>
<proteinExistence type="predicted"/>
<dbReference type="GO" id="GO:0016757">
    <property type="term" value="F:glycosyltransferase activity"/>
    <property type="evidence" value="ECO:0007669"/>
    <property type="project" value="UniProtKB-KW"/>
</dbReference>
<evidence type="ECO:0000259" key="2">
    <source>
        <dbReference type="Pfam" id="PF00534"/>
    </source>
</evidence>
<dbReference type="Gene3D" id="3.40.50.2000">
    <property type="entry name" value="Glycogen Phosphorylase B"/>
    <property type="match status" value="1"/>
</dbReference>
<dbReference type="Pfam" id="PF00534">
    <property type="entry name" value="Glycos_transf_1"/>
    <property type="match status" value="1"/>
</dbReference>
<evidence type="ECO:0000313" key="3">
    <source>
        <dbReference type="EMBL" id="MFC5518029.1"/>
    </source>
</evidence>
<dbReference type="CDD" id="cd03801">
    <property type="entry name" value="GT4_PimA-like"/>
    <property type="match status" value="1"/>
</dbReference>
<keyword evidence="3" id="KW-0328">Glycosyltransferase</keyword>